<dbReference type="Proteomes" id="UP001274321">
    <property type="component" value="Unassembled WGS sequence"/>
</dbReference>
<organism evidence="2 3">
    <name type="scientific">Terrihabitans rhizophilus</name>
    <dbReference type="NCBI Taxonomy" id="3092662"/>
    <lineage>
        <taxon>Bacteria</taxon>
        <taxon>Pseudomonadati</taxon>
        <taxon>Pseudomonadota</taxon>
        <taxon>Alphaproteobacteria</taxon>
        <taxon>Hyphomicrobiales</taxon>
        <taxon>Terrihabitans</taxon>
    </lineage>
</organism>
<dbReference type="InterPro" id="IPR047691">
    <property type="entry name" value="PelF-like"/>
</dbReference>
<dbReference type="Pfam" id="PF11997">
    <property type="entry name" value="DUF3492"/>
    <property type="match status" value="1"/>
</dbReference>
<reference evidence="2 3" key="1">
    <citation type="submission" date="2023-11" db="EMBL/GenBank/DDBJ databases">
        <authorList>
            <person name="Bao R."/>
        </authorList>
    </citation>
    <scope>NUCLEOTIDE SEQUENCE [LARGE SCALE GENOMIC DNA]</scope>
    <source>
        <strain evidence="2 3">PJ23</strain>
    </source>
</reference>
<feature type="domain" description="DUF3492" evidence="1">
    <location>
        <begin position="9"/>
        <end position="279"/>
    </location>
</feature>
<dbReference type="PANTHER" id="PTHR12526">
    <property type="entry name" value="GLYCOSYLTRANSFERASE"/>
    <property type="match status" value="1"/>
</dbReference>
<name>A0ABU4RJ42_9HYPH</name>
<keyword evidence="3" id="KW-1185">Reference proteome</keyword>
<accession>A0ABU4RJ42</accession>
<dbReference type="PANTHER" id="PTHR12526:SF608">
    <property type="entry name" value="PELF"/>
    <property type="match status" value="1"/>
</dbReference>
<dbReference type="NCBIfam" id="NF038011">
    <property type="entry name" value="PelF"/>
    <property type="match status" value="1"/>
</dbReference>
<dbReference type="RefSeq" id="WP_319842961.1">
    <property type="nucleotide sequence ID" value="NZ_JAXAFJ010000001.1"/>
</dbReference>
<dbReference type="SUPFAM" id="SSF53756">
    <property type="entry name" value="UDP-Glycosyltransferase/glycogen phosphorylase"/>
    <property type="match status" value="1"/>
</dbReference>
<evidence type="ECO:0000313" key="2">
    <source>
        <dbReference type="EMBL" id="MDX6804846.1"/>
    </source>
</evidence>
<dbReference type="InterPro" id="IPR022622">
    <property type="entry name" value="DUF3492"/>
</dbReference>
<protein>
    <submittedName>
        <fullName evidence="2">GT4 family glycosyltransferase PelF</fullName>
    </submittedName>
</protein>
<dbReference type="Gene3D" id="3.40.50.2000">
    <property type="entry name" value="Glycogen Phosphorylase B"/>
    <property type="match status" value="2"/>
</dbReference>
<gene>
    <name evidence="2" type="primary">pelF</name>
    <name evidence="2" type="ORF">SCD90_02105</name>
</gene>
<sequence>MNSPTYDCDVCLILEGAYPYVPGGVSSWAHDLIKAHADLRFHLVVLCADSAPRNLCFELPENVVGMATIALQQEEKSVRNAASTRALMAALEEPLQRLLCAGSLADLYELLRLLRAHPATCRADLLNSQASFELVQRMYLRTVPGSSFLRYFWSWRSLLGGLFSLLFAPLPQARVYHAISTGYAGLVLARATLETGRPGLLTEHGIYTNERRIEIMMANWLADDLPPSLGVDHARRDLRNVWNDAFSSYSRICYQAASRIITLYKGNQLLQMRDGAPPERLMIIANGVDADGLSRISVDPAPRPPTVALIGRVVPIKDVKTFIRAIALLRVTVPDVQALVLGPADEDPGYMAECQSMVAHLGLQEAFHFLGKVRLADHLGRIDVVTLTSISEAQPLVLLEAGAARVPSVATDVGSCREIIDGRADEQPSLGPGGRVVPPGNPAETARALAQILKDPTLRLRYGESIQRRVTLHYNKNVIDRIYGDLYREYIQMPDSSQRRAA</sequence>
<dbReference type="EMBL" id="JAXAFJ010000001">
    <property type="protein sequence ID" value="MDX6804846.1"/>
    <property type="molecule type" value="Genomic_DNA"/>
</dbReference>
<proteinExistence type="predicted"/>
<evidence type="ECO:0000259" key="1">
    <source>
        <dbReference type="Pfam" id="PF11997"/>
    </source>
</evidence>
<evidence type="ECO:0000313" key="3">
    <source>
        <dbReference type="Proteomes" id="UP001274321"/>
    </source>
</evidence>
<comment type="caution">
    <text evidence="2">The sequence shown here is derived from an EMBL/GenBank/DDBJ whole genome shotgun (WGS) entry which is preliminary data.</text>
</comment>
<dbReference type="Pfam" id="PF13692">
    <property type="entry name" value="Glyco_trans_1_4"/>
    <property type="match status" value="1"/>
</dbReference>